<organism evidence="2 3">
    <name type="scientific">Lasiosphaeria ovina</name>
    <dbReference type="NCBI Taxonomy" id="92902"/>
    <lineage>
        <taxon>Eukaryota</taxon>
        <taxon>Fungi</taxon>
        <taxon>Dikarya</taxon>
        <taxon>Ascomycota</taxon>
        <taxon>Pezizomycotina</taxon>
        <taxon>Sordariomycetes</taxon>
        <taxon>Sordariomycetidae</taxon>
        <taxon>Sordariales</taxon>
        <taxon>Lasiosphaeriaceae</taxon>
        <taxon>Lasiosphaeria</taxon>
    </lineage>
</organism>
<feature type="region of interest" description="Disordered" evidence="1">
    <location>
        <begin position="125"/>
        <end position="212"/>
    </location>
</feature>
<feature type="compositionally biased region" description="Polar residues" evidence="1">
    <location>
        <begin position="148"/>
        <end position="163"/>
    </location>
</feature>
<name>A0AAE0K8H2_9PEZI</name>
<evidence type="ECO:0000313" key="3">
    <source>
        <dbReference type="Proteomes" id="UP001287356"/>
    </source>
</evidence>
<dbReference type="InterPro" id="IPR007175">
    <property type="entry name" value="Rpr2/Snm1/Rpp21"/>
</dbReference>
<accession>A0AAE0K8H2</accession>
<evidence type="ECO:0000256" key="1">
    <source>
        <dbReference type="SAM" id="MobiDB-lite"/>
    </source>
</evidence>
<dbReference type="AlphaFoldDB" id="A0AAE0K8H2"/>
<dbReference type="PANTHER" id="PTHR14742">
    <property type="entry name" value="RIBONUCLEASE P SUBUNIT P21"/>
    <property type="match status" value="1"/>
</dbReference>
<keyword evidence="3" id="KW-1185">Reference proteome</keyword>
<dbReference type="EMBL" id="JAULSN010000005">
    <property type="protein sequence ID" value="KAK3371345.1"/>
    <property type="molecule type" value="Genomic_DNA"/>
</dbReference>
<proteinExistence type="predicted"/>
<dbReference type="GO" id="GO:0008033">
    <property type="term" value="P:tRNA processing"/>
    <property type="evidence" value="ECO:0007669"/>
    <property type="project" value="TreeGrafter"/>
</dbReference>
<dbReference type="Proteomes" id="UP001287356">
    <property type="component" value="Unassembled WGS sequence"/>
</dbReference>
<protein>
    <submittedName>
        <fullName evidence="2">Uncharacterized protein</fullName>
    </submittedName>
</protein>
<dbReference type="GO" id="GO:0005655">
    <property type="term" value="C:nucleolar ribonuclease P complex"/>
    <property type="evidence" value="ECO:0007669"/>
    <property type="project" value="TreeGrafter"/>
</dbReference>
<reference evidence="2" key="2">
    <citation type="submission" date="2023-06" db="EMBL/GenBank/DDBJ databases">
        <authorList>
            <consortium name="Lawrence Berkeley National Laboratory"/>
            <person name="Haridas S."/>
            <person name="Hensen N."/>
            <person name="Bonometti L."/>
            <person name="Westerberg I."/>
            <person name="Brannstrom I.O."/>
            <person name="Guillou S."/>
            <person name="Cros-Aarteil S."/>
            <person name="Calhoun S."/>
            <person name="Kuo A."/>
            <person name="Mondo S."/>
            <person name="Pangilinan J."/>
            <person name="Riley R."/>
            <person name="Labutti K."/>
            <person name="Andreopoulos B."/>
            <person name="Lipzen A."/>
            <person name="Chen C."/>
            <person name="Yanf M."/>
            <person name="Daum C."/>
            <person name="Ng V."/>
            <person name="Clum A."/>
            <person name="Steindorff A."/>
            <person name="Ohm R."/>
            <person name="Martin F."/>
            <person name="Silar P."/>
            <person name="Natvig D."/>
            <person name="Lalanne C."/>
            <person name="Gautier V."/>
            <person name="Ament-Velasquez S.L."/>
            <person name="Kruys A."/>
            <person name="Hutchinson M.I."/>
            <person name="Powell A.J."/>
            <person name="Barry K."/>
            <person name="Miller A.N."/>
            <person name="Grigoriev I.V."/>
            <person name="Debuchy R."/>
            <person name="Gladieux P."/>
            <person name="Thoren M.H."/>
            <person name="Johannesson H."/>
        </authorList>
    </citation>
    <scope>NUCLEOTIDE SEQUENCE</scope>
    <source>
        <strain evidence="2">CBS 958.72</strain>
    </source>
</reference>
<sequence>MTMSAAMSSDDLSAALKFLSDAGHLLASASPEISASIMSHRNGLMFENELAQPDTERQRVCGCCGYIMILGHGSSLDMRHEKAAKKKLRSPAGGKRKEARVQEPRSGPTKVLTCGYCGRLTEVKLPAPRRIARRTTRTPKAGKPGPPLSTSAPPQLQPVQDTAPSLKANANANSKKRAKTRKAGLQALLDQASSSRNSKPGLGLSLADFMEK</sequence>
<dbReference type="PANTHER" id="PTHR14742:SF3">
    <property type="entry name" value="RIBONUCLEASE MRP PROTEIN SUBUNIT SNM1"/>
    <property type="match status" value="1"/>
</dbReference>
<comment type="caution">
    <text evidence="2">The sequence shown here is derived from an EMBL/GenBank/DDBJ whole genome shotgun (WGS) entry which is preliminary data.</text>
</comment>
<feature type="region of interest" description="Disordered" evidence="1">
    <location>
        <begin position="85"/>
        <end position="108"/>
    </location>
</feature>
<gene>
    <name evidence="2" type="ORF">B0T24DRAFT_316542</name>
</gene>
<evidence type="ECO:0000313" key="2">
    <source>
        <dbReference type="EMBL" id="KAK3371345.1"/>
    </source>
</evidence>
<dbReference type="Pfam" id="PF04032">
    <property type="entry name" value="Rpr2"/>
    <property type="match status" value="1"/>
</dbReference>
<reference evidence="2" key="1">
    <citation type="journal article" date="2023" name="Mol. Phylogenet. Evol.">
        <title>Genome-scale phylogeny and comparative genomics of the fungal order Sordariales.</title>
        <authorList>
            <person name="Hensen N."/>
            <person name="Bonometti L."/>
            <person name="Westerberg I."/>
            <person name="Brannstrom I.O."/>
            <person name="Guillou S."/>
            <person name="Cros-Aarteil S."/>
            <person name="Calhoun S."/>
            <person name="Haridas S."/>
            <person name="Kuo A."/>
            <person name="Mondo S."/>
            <person name="Pangilinan J."/>
            <person name="Riley R."/>
            <person name="LaButti K."/>
            <person name="Andreopoulos B."/>
            <person name="Lipzen A."/>
            <person name="Chen C."/>
            <person name="Yan M."/>
            <person name="Daum C."/>
            <person name="Ng V."/>
            <person name="Clum A."/>
            <person name="Steindorff A."/>
            <person name="Ohm R.A."/>
            <person name="Martin F."/>
            <person name="Silar P."/>
            <person name="Natvig D.O."/>
            <person name="Lalanne C."/>
            <person name="Gautier V."/>
            <person name="Ament-Velasquez S.L."/>
            <person name="Kruys A."/>
            <person name="Hutchinson M.I."/>
            <person name="Powell A.J."/>
            <person name="Barry K."/>
            <person name="Miller A.N."/>
            <person name="Grigoriev I.V."/>
            <person name="Debuchy R."/>
            <person name="Gladieux P."/>
            <person name="Hiltunen Thoren M."/>
            <person name="Johannesson H."/>
        </authorList>
    </citation>
    <scope>NUCLEOTIDE SEQUENCE</scope>
    <source>
        <strain evidence="2">CBS 958.72</strain>
    </source>
</reference>